<feature type="domain" description="HTH lysR-type" evidence="5">
    <location>
        <begin position="5"/>
        <end position="62"/>
    </location>
</feature>
<dbReference type="SUPFAM" id="SSF53850">
    <property type="entry name" value="Periplasmic binding protein-like II"/>
    <property type="match status" value="1"/>
</dbReference>
<dbReference type="FunFam" id="1.10.10.10:FF:000001">
    <property type="entry name" value="LysR family transcriptional regulator"/>
    <property type="match status" value="1"/>
</dbReference>
<sequence length="299" mass="33191">METIRSLQGIIAFVKIADSGSFSAAAQALGVSKSHISKTISQLESDLGVALFVRSTRKVQLTSVGERFLETCRQSLQNLDSAKKEILDLSDTPRGVLRVTLAGIFGEEYIAPVVIDMAKRYPDLKIELDFSSRVVDLIEEKFDVAIRIGHLENSSLLAQKIASRVEYVVASKAYLNASPALKDPEDLANHNCIGERSSWSFRKRGKSFQVPVKGNFKCNNPRVLQKAALSGLGVARLPGSYAFEDIKKGRLISLLENFSEGRKDIWAVTPIRHKQNINVKIFIQEVKKHLADDYANVLF</sequence>
<dbReference type="Pfam" id="PF03466">
    <property type="entry name" value="LysR_substrate"/>
    <property type="match status" value="1"/>
</dbReference>
<name>A0A1Z3NAU9_BDEBC</name>
<evidence type="ECO:0000313" key="7">
    <source>
        <dbReference type="Proteomes" id="UP000197003"/>
    </source>
</evidence>
<dbReference type="InterPro" id="IPR058163">
    <property type="entry name" value="LysR-type_TF_proteobact-type"/>
</dbReference>
<dbReference type="PANTHER" id="PTHR30537:SF10">
    <property type="entry name" value="TRANSCRIPTIONAL REGULATOR-RELATED"/>
    <property type="match status" value="1"/>
</dbReference>
<dbReference type="InterPro" id="IPR036390">
    <property type="entry name" value="WH_DNA-bd_sf"/>
</dbReference>
<reference evidence="6 7" key="1">
    <citation type="submission" date="2017-04" db="EMBL/GenBank/DDBJ databases">
        <title>Whole genome sequence of Bdellovibrio bacteriovorus strain SSB218315.</title>
        <authorList>
            <person name="Oyedara O."/>
            <person name="Rodriguez-Perez M.A."/>
        </authorList>
    </citation>
    <scope>NUCLEOTIDE SEQUENCE [LARGE SCALE GENOMIC DNA]</scope>
    <source>
        <strain evidence="6 7">SSB218315</strain>
    </source>
</reference>
<dbReference type="InterPro" id="IPR005119">
    <property type="entry name" value="LysR_subst-bd"/>
</dbReference>
<keyword evidence="4" id="KW-0804">Transcription</keyword>
<dbReference type="AlphaFoldDB" id="A0A1Z3NAU9"/>
<dbReference type="GO" id="GO:0003700">
    <property type="term" value="F:DNA-binding transcription factor activity"/>
    <property type="evidence" value="ECO:0007669"/>
    <property type="project" value="InterPro"/>
</dbReference>
<evidence type="ECO:0000259" key="5">
    <source>
        <dbReference type="PROSITE" id="PS50931"/>
    </source>
</evidence>
<comment type="similarity">
    <text evidence="1">Belongs to the LysR transcriptional regulatory family.</text>
</comment>
<organism evidence="6 7">
    <name type="scientific">Bdellovibrio bacteriovorus</name>
    <dbReference type="NCBI Taxonomy" id="959"/>
    <lineage>
        <taxon>Bacteria</taxon>
        <taxon>Pseudomonadati</taxon>
        <taxon>Bdellovibrionota</taxon>
        <taxon>Bdellovibrionia</taxon>
        <taxon>Bdellovibrionales</taxon>
        <taxon>Pseudobdellovibrionaceae</taxon>
        <taxon>Bdellovibrio</taxon>
    </lineage>
</organism>
<dbReference type="OrthoDB" id="5291507at2"/>
<evidence type="ECO:0000313" key="6">
    <source>
        <dbReference type="EMBL" id="ASD64608.1"/>
    </source>
</evidence>
<evidence type="ECO:0000256" key="2">
    <source>
        <dbReference type="ARBA" id="ARBA00023015"/>
    </source>
</evidence>
<dbReference type="EMBL" id="CP020946">
    <property type="protein sequence ID" value="ASD64608.1"/>
    <property type="molecule type" value="Genomic_DNA"/>
</dbReference>
<dbReference type="InterPro" id="IPR000847">
    <property type="entry name" value="LysR_HTH_N"/>
</dbReference>
<evidence type="ECO:0000256" key="4">
    <source>
        <dbReference type="ARBA" id="ARBA00023163"/>
    </source>
</evidence>
<dbReference type="GO" id="GO:0006351">
    <property type="term" value="P:DNA-templated transcription"/>
    <property type="evidence" value="ECO:0007669"/>
    <property type="project" value="TreeGrafter"/>
</dbReference>
<proteinExistence type="inferred from homology"/>
<dbReference type="Proteomes" id="UP000197003">
    <property type="component" value="Chromosome"/>
</dbReference>
<dbReference type="PROSITE" id="PS50931">
    <property type="entry name" value="HTH_LYSR"/>
    <property type="match status" value="1"/>
</dbReference>
<dbReference type="PANTHER" id="PTHR30537">
    <property type="entry name" value="HTH-TYPE TRANSCRIPTIONAL REGULATOR"/>
    <property type="match status" value="1"/>
</dbReference>
<gene>
    <name evidence="6" type="ORF">B9G79_14010</name>
</gene>
<dbReference type="Gene3D" id="1.10.10.10">
    <property type="entry name" value="Winged helix-like DNA-binding domain superfamily/Winged helix DNA-binding domain"/>
    <property type="match status" value="1"/>
</dbReference>
<accession>A0A1Z3NAU9</accession>
<dbReference type="RefSeq" id="WP_088566066.1">
    <property type="nucleotide sequence ID" value="NZ_CP020946.1"/>
</dbReference>
<dbReference type="SUPFAM" id="SSF46785">
    <property type="entry name" value="Winged helix' DNA-binding domain"/>
    <property type="match status" value="1"/>
</dbReference>
<evidence type="ECO:0000256" key="1">
    <source>
        <dbReference type="ARBA" id="ARBA00009437"/>
    </source>
</evidence>
<keyword evidence="3" id="KW-0238">DNA-binding</keyword>
<keyword evidence="2" id="KW-0805">Transcription regulation</keyword>
<dbReference type="CDD" id="cd08422">
    <property type="entry name" value="PBP2_CrgA_like"/>
    <property type="match status" value="1"/>
</dbReference>
<dbReference type="Pfam" id="PF00126">
    <property type="entry name" value="HTH_1"/>
    <property type="match status" value="1"/>
</dbReference>
<dbReference type="PRINTS" id="PR00039">
    <property type="entry name" value="HTHLYSR"/>
</dbReference>
<evidence type="ECO:0000256" key="3">
    <source>
        <dbReference type="ARBA" id="ARBA00023125"/>
    </source>
</evidence>
<dbReference type="Gene3D" id="3.40.190.290">
    <property type="match status" value="1"/>
</dbReference>
<protein>
    <submittedName>
        <fullName evidence="6">LysR family transcriptional regulator</fullName>
    </submittedName>
</protein>
<dbReference type="GO" id="GO:0043565">
    <property type="term" value="F:sequence-specific DNA binding"/>
    <property type="evidence" value="ECO:0007669"/>
    <property type="project" value="TreeGrafter"/>
</dbReference>
<dbReference type="InterPro" id="IPR036388">
    <property type="entry name" value="WH-like_DNA-bd_sf"/>
</dbReference>